<evidence type="ECO:0000313" key="3">
    <source>
        <dbReference type="Proteomes" id="UP000237105"/>
    </source>
</evidence>
<dbReference type="AlphaFoldDB" id="A0A2P5D098"/>
<gene>
    <name evidence="2" type="ORF">PanWU01x14_107670</name>
</gene>
<name>A0A2P5D098_PARAD</name>
<feature type="region of interest" description="Disordered" evidence="1">
    <location>
        <begin position="1"/>
        <end position="42"/>
    </location>
</feature>
<reference evidence="3" key="1">
    <citation type="submission" date="2016-06" db="EMBL/GenBank/DDBJ databases">
        <title>Parallel loss of symbiosis genes in relatives of nitrogen-fixing non-legume Parasponia.</title>
        <authorList>
            <person name="Van Velzen R."/>
            <person name="Holmer R."/>
            <person name="Bu F."/>
            <person name="Rutten L."/>
            <person name="Van Zeijl A."/>
            <person name="Liu W."/>
            <person name="Santuari L."/>
            <person name="Cao Q."/>
            <person name="Sharma T."/>
            <person name="Shen D."/>
            <person name="Roswanjaya Y."/>
            <person name="Wardhani T."/>
            <person name="Kalhor M.S."/>
            <person name="Jansen J."/>
            <person name="Van den Hoogen J."/>
            <person name="Gungor B."/>
            <person name="Hartog M."/>
            <person name="Hontelez J."/>
            <person name="Verver J."/>
            <person name="Yang W.-C."/>
            <person name="Schijlen E."/>
            <person name="Repin R."/>
            <person name="Schilthuizen M."/>
            <person name="Schranz E."/>
            <person name="Heidstra R."/>
            <person name="Miyata K."/>
            <person name="Fedorova E."/>
            <person name="Kohlen W."/>
            <person name="Bisseling T."/>
            <person name="Smit S."/>
            <person name="Geurts R."/>
        </authorList>
    </citation>
    <scope>NUCLEOTIDE SEQUENCE [LARGE SCALE GENOMIC DNA]</scope>
    <source>
        <strain evidence="3">cv. WU1-14</strain>
    </source>
</reference>
<comment type="caution">
    <text evidence="2">The sequence shown here is derived from an EMBL/GenBank/DDBJ whole genome shotgun (WGS) entry which is preliminary data.</text>
</comment>
<keyword evidence="3" id="KW-1185">Reference proteome</keyword>
<accession>A0A2P5D098</accession>
<dbReference type="Proteomes" id="UP000237105">
    <property type="component" value="Unassembled WGS sequence"/>
</dbReference>
<feature type="compositionally biased region" description="Polar residues" evidence="1">
    <location>
        <begin position="33"/>
        <end position="42"/>
    </location>
</feature>
<dbReference type="EMBL" id="JXTB01000077">
    <property type="protein sequence ID" value="PON66730.1"/>
    <property type="molecule type" value="Genomic_DNA"/>
</dbReference>
<evidence type="ECO:0000256" key="1">
    <source>
        <dbReference type="SAM" id="MobiDB-lite"/>
    </source>
</evidence>
<proteinExistence type="predicted"/>
<evidence type="ECO:0000313" key="2">
    <source>
        <dbReference type="EMBL" id="PON66730.1"/>
    </source>
</evidence>
<organism evidence="2 3">
    <name type="scientific">Parasponia andersonii</name>
    <name type="common">Sponia andersonii</name>
    <dbReference type="NCBI Taxonomy" id="3476"/>
    <lineage>
        <taxon>Eukaryota</taxon>
        <taxon>Viridiplantae</taxon>
        <taxon>Streptophyta</taxon>
        <taxon>Embryophyta</taxon>
        <taxon>Tracheophyta</taxon>
        <taxon>Spermatophyta</taxon>
        <taxon>Magnoliopsida</taxon>
        <taxon>eudicotyledons</taxon>
        <taxon>Gunneridae</taxon>
        <taxon>Pentapetalae</taxon>
        <taxon>rosids</taxon>
        <taxon>fabids</taxon>
        <taxon>Rosales</taxon>
        <taxon>Cannabaceae</taxon>
        <taxon>Parasponia</taxon>
    </lineage>
</organism>
<protein>
    <submittedName>
        <fullName evidence="2">Uncharacterized protein</fullName>
    </submittedName>
</protein>
<sequence>MFTNDDFLPAATVAEAPPPTTLAGDPHPPTVVRQHSSAYSRL</sequence>